<organism evidence="1 2">
    <name type="scientific">Mythimna loreyi</name>
    <dbReference type="NCBI Taxonomy" id="667449"/>
    <lineage>
        <taxon>Eukaryota</taxon>
        <taxon>Metazoa</taxon>
        <taxon>Ecdysozoa</taxon>
        <taxon>Arthropoda</taxon>
        <taxon>Hexapoda</taxon>
        <taxon>Insecta</taxon>
        <taxon>Pterygota</taxon>
        <taxon>Neoptera</taxon>
        <taxon>Endopterygota</taxon>
        <taxon>Lepidoptera</taxon>
        <taxon>Glossata</taxon>
        <taxon>Ditrysia</taxon>
        <taxon>Noctuoidea</taxon>
        <taxon>Noctuidae</taxon>
        <taxon>Noctuinae</taxon>
        <taxon>Hadenini</taxon>
        <taxon>Mythimna</taxon>
    </lineage>
</organism>
<proteinExistence type="predicted"/>
<comment type="caution">
    <text evidence="1">The sequence shown here is derived from an EMBL/GenBank/DDBJ whole genome shotgun (WGS) entry which is preliminary data.</text>
</comment>
<sequence>MKLQCQVEVINRQHNVLNLKTNGKYLKSTLALGKEPKGETEYFILHFSSVNKTGTKYRVKSIKQVFVKCINEGKSTIRFEEPPHDLCIKSETIQLKCFMRLIKSCVTGNTQHVQLAPLASLSVTHKDIAPTKLVIHHRSEYPVKGLPRTLESLYINGLGLCNFRRDILLLKQLVVLDLSNNAIEKIPPEFGRMPKLRELYLSNNQLGVKGEVDWRWLMGPQITNMLKLLDISGNKLGHLPKSIWKLQKLVTLKLDNNMLDKLPTTIGRMSSLRYLTMTQNELTSLPCGFLQCRLEYLDLSGNKLDVTETAPEPSKHSPWEFYIGSLVDLASKVVLKHKLFYASNIIPWTLVEFLDNANMCVCGAPVVNNTFYMNKEFQLNDYFRVVVFNNTKKSTVTFQCYFCSPKCFNR</sequence>
<evidence type="ECO:0000313" key="2">
    <source>
        <dbReference type="Proteomes" id="UP001231649"/>
    </source>
</evidence>
<dbReference type="Proteomes" id="UP001231649">
    <property type="component" value="Chromosome 13"/>
</dbReference>
<accession>A0ACC2QIM8</accession>
<name>A0ACC2QIM8_9NEOP</name>
<evidence type="ECO:0000313" key="1">
    <source>
        <dbReference type="EMBL" id="KAJ8718469.1"/>
    </source>
</evidence>
<reference evidence="1" key="1">
    <citation type="submission" date="2023-03" db="EMBL/GenBank/DDBJ databases">
        <title>Chromosome-level genomes of two armyworms, Mythimna separata and Mythimna loreyi, provide insights into the biosynthesis and reception of sex pheromones.</title>
        <authorList>
            <person name="Zhao H."/>
        </authorList>
    </citation>
    <scope>NUCLEOTIDE SEQUENCE</scope>
    <source>
        <strain evidence="1">BeijingLab</strain>
    </source>
</reference>
<protein>
    <submittedName>
        <fullName evidence="1">Uncharacterized protein</fullName>
    </submittedName>
</protein>
<keyword evidence="2" id="KW-1185">Reference proteome</keyword>
<dbReference type="EMBL" id="CM056789">
    <property type="protein sequence ID" value="KAJ8718469.1"/>
    <property type="molecule type" value="Genomic_DNA"/>
</dbReference>
<gene>
    <name evidence="1" type="ORF">PYW08_002706</name>
</gene>